<accession>A0A8X6N7W3</accession>
<comment type="caution">
    <text evidence="1">The sequence shown here is derived from an EMBL/GenBank/DDBJ whole genome shotgun (WGS) entry which is preliminary data.</text>
</comment>
<name>A0A8X6N7W3_NEPPI</name>
<gene>
    <name evidence="1" type="ORF">NPIL_659921</name>
</gene>
<evidence type="ECO:0000313" key="2">
    <source>
        <dbReference type="Proteomes" id="UP000887013"/>
    </source>
</evidence>
<dbReference type="AlphaFoldDB" id="A0A8X6N7W3"/>
<keyword evidence="2" id="KW-1185">Reference proteome</keyword>
<protein>
    <submittedName>
        <fullName evidence="1">Uncharacterized protein</fullName>
    </submittedName>
</protein>
<sequence length="118" mass="13719">MVSFRLSLWLLASHTTVSLLLYHNMLPRFAFTSMQRLLRPPTRATQNLTLSKPTNLIGDITSHHFHSRVFKIKMPGTRANEKVQAYAGVFLVTAYLKERHKPFDLSRKHLVCSRCLRR</sequence>
<organism evidence="1 2">
    <name type="scientific">Nephila pilipes</name>
    <name type="common">Giant wood spider</name>
    <name type="synonym">Nephila maculata</name>
    <dbReference type="NCBI Taxonomy" id="299642"/>
    <lineage>
        <taxon>Eukaryota</taxon>
        <taxon>Metazoa</taxon>
        <taxon>Ecdysozoa</taxon>
        <taxon>Arthropoda</taxon>
        <taxon>Chelicerata</taxon>
        <taxon>Arachnida</taxon>
        <taxon>Araneae</taxon>
        <taxon>Araneomorphae</taxon>
        <taxon>Entelegynae</taxon>
        <taxon>Araneoidea</taxon>
        <taxon>Nephilidae</taxon>
        <taxon>Nephila</taxon>
    </lineage>
</organism>
<dbReference type="EMBL" id="BMAW01006335">
    <property type="protein sequence ID" value="GFS98433.1"/>
    <property type="molecule type" value="Genomic_DNA"/>
</dbReference>
<proteinExistence type="predicted"/>
<dbReference type="Proteomes" id="UP000887013">
    <property type="component" value="Unassembled WGS sequence"/>
</dbReference>
<reference evidence="1" key="1">
    <citation type="submission" date="2020-08" db="EMBL/GenBank/DDBJ databases">
        <title>Multicomponent nature underlies the extraordinary mechanical properties of spider dragline silk.</title>
        <authorList>
            <person name="Kono N."/>
            <person name="Nakamura H."/>
            <person name="Mori M."/>
            <person name="Yoshida Y."/>
            <person name="Ohtoshi R."/>
            <person name="Malay A.D."/>
            <person name="Moran D.A.P."/>
            <person name="Tomita M."/>
            <person name="Numata K."/>
            <person name="Arakawa K."/>
        </authorList>
    </citation>
    <scope>NUCLEOTIDE SEQUENCE</scope>
</reference>
<evidence type="ECO:0000313" key="1">
    <source>
        <dbReference type="EMBL" id="GFS98433.1"/>
    </source>
</evidence>